<dbReference type="KEGG" id="trs:Terro_1152"/>
<dbReference type="SUPFAM" id="SSF46785">
    <property type="entry name" value="Winged helix' DNA-binding domain"/>
    <property type="match status" value="1"/>
</dbReference>
<dbReference type="Gene3D" id="1.10.10.10">
    <property type="entry name" value="Winged helix-like DNA-binding domain superfamily/Winged helix DNA-binding domain"/>
    <property type="match status" value="1"/>
</dbReference>
<dbReference type="EMBL" id="CP003379">
    <property type="protein sequence ID" value="AFL87468.1"/>
    <property type="molecule type" value="Genomic_DNA"/>
</dbReference>
<name>I3ZE00_TERRK</name>
<dbReference type="PROSITE" id="PS50949">
    <property type="entry name" value="HTH_GNTR"/>
    <property type="match status" value="1"/>
</dbReference>
<dbReference type="InterPro" id="IPR011711">
    <property type="entry name" value="GntR_C"/>
</dbReference>
<protein>
    <submittedName>
        <fullName evidence="5">Transcriptional regulator</fullName>
    </submittedName>
</protein>
<dbReference type="Proteomes" id="UP000006056">
    <property type="component" value="Chromosome"/>
</dbReference>
<dbReference type="PANTHER" id="PTHR43537">
    <property type="entry name" value="TRANSCRIPTIONAL REGULATOR, GNTR FAMILY"/>
    <property type="match status" value="1"/>
</dbReference>
<organism evidence="5 6">
    <name type="scientific">Terriglobus roseus (strain DSM 18391 / NRRL B-41598 / KBS 63)</name>
    <dbReference type="NCBI Taxonomy" id="926566"/>
    <lineage>
        <taxon>Bacteria</taxon>
        <taxon>Pseudomonadati</taxon>
        <taxon>Acidobacteriota</taxon>
        <taxon>Terriglobia</taxon>
        <taxon>Terriglobales</taxon>
        <taxon>Acidobacteriaceae</taxon>
        <taxon>Terriglobus</taxon>
    </lineage>
</organism>
<dbReference type="Pfam" id="PF00392">
    <property type="entry name" value="GntR"/>
    <property type="match status" value="1"/>
</dbReference>
<evidence type="ECO:0000313" key="5">
    <source>
        <dbReference type="EMBL" id="AFL87468.1"/>
    </source>
</evidence>
<dbReference type="InterPro" id="IPR000524">
    <property type="entry name" value="Tscrpt_reg_HTH_GntR"/>
</dbReference>
<sequence>MARLKKVETQVRRPTRRSTVPARERVYQHIRSQINSGELAPGKPLSELLLAKELGSSRTPVREAISLLVSEGILETTHNRGAQVRKLTRSDIIDLCEVREAMELFTAEKAARNGLLPQEVDALTSTIAGIRELRDSLPDVHSALNDQGMAQFTQLDRRFHEQIVRLTLNRAMHEILRKAGVLVQIFSMRRRGHTRAMLDRVLDEHMRIAEALQKNDPEAVRSLLAAHIQNSMRERLEEFDSWERSQLISRKTSEERHAEEAILF</sequence>
<dbReference type="GO" id="GO:0003700">
    <property type="term" value="F:DNA-binding transcription factor activity"/>
    <property type="evidence" value="ECO:0007669"/>
    <property type="project" value="InterPro"/>
</dbReference>
<dbReference type="CDD" id="cd07377">
    <property type="entry name" value="WHTH_GntR"/>
    <property type="match status" value="1"/>
</dbReference>
<dbReference type="OrthoDB" id="114741at2"/>
<evidence type="ECO:0000256" key="2">
    <source>
        <dbReference type="ARBA" id="ARBA00023125"/>
    </source>
</evidence>
<gene>
    <name evidence="5" type="ordered locus">Terro_1152</name>
</gene>
<dbReference type="AlphaFoldDB" id="I3ZE00"/>
<dbReference type="RefSeq" id="WP_014785037.1">
    <property type="nucleotide sequence ID" value="NC_018014.1"/>
</dbReference>
<keyword evidence="1" id="KW-0805">Transcription regulation</keyword>
<feature type="domain" description="HTH gntR-type" evidence="4">
    <location>
        <begin position="20"/>
        <end position="87"/>
    </location>
</feature>
<evidence type="ECO:0000313" key="6">
    <source>
        <dbReference type="Proteomes" id="UP000006056"/>
    </source>
</evidence>
<reference evidence="5 6" key="1">
    <citation type="submission" date="2012-06" db="EMBL/GenBank/DDBJ databases">
        <title>Complete genome of Terriglobus roseus DSM 18391.</title>
        <authorList>
            <consortium name="US DOE Joint Genome Institute (JGI-PGF)"/>
            <person name="Lucas S."/>
            <person name="Copeland A."/>
            <person name="Lapidus A."/>
            <person name="Glavina del Rio T."/>
            <person name="Dalin E."/>
            <person name="Tice H."/>
            <person name="Bruce D."/>
            <person name="Goodwin L."/>
            <person name="Pitluck S."/>
            <person name="Peters L."/>
            <person name="Mikhailova N."/>
            <person name="Munk A.C.C."/>
            <person name="Kyrpides N."/>
            <person name="Mavromatis K."/>
            <person name="Ivanova N."/>
            <person name="Brettin T."/>
            <person name="Detter J.C."/>
            <person name="Han C."/>
            <person name="Larimer F."/>
            <person name="Land M."/>
            <person name="Hauser L."/>
            <person name="Markowitz V."/>
            <person name="Cheng J.-F."/>
            <person name="Hugenholtz P."/>
            <person name="Woyke T."/>
            <person name="Wu D."/>
            <person name="Brambilla E."/>
            <person name="Klenk H.-P."/>
            <person name="Eisen J.A."/>
        </authorList>
    </citation>
    <scope>NUCLEOTIDE SEQUENCE [LARGE SCALE GENOMIC DNA]</scope>
    <source>
        <strain evidence="6">DSM 18391 / NRRL B-41598 / KBS 63</strain>
    </source>
</reference>
<dbReference type="Pfam" id="PF07729">
    <property type="entry name" value="FCD"/>
    <property type="match status" value="1"/>
</dbReference>
<dbReference type="Gene3D" id="1.20.120.530">
    <property type="entry name" value="GntR ligand-binding domain-like"/>
    <property type="match status" value="1"/>
</dbReference>
<dbReference type="SUPFAM" id="SSF48008">
    <property type="entry name" value="GntR ligand-binding domain-like"/>
    <property type="match status" value="1"/>
</dbReference>
<dbReference type="STRING" id="926566.Terro_1152"/>
<dbReference type="InterPro" id="IPR036390">
    <property type="entry name" value="WH_DNA-bd_sf"/>
</dbReference>
<evidence type="ECO:0000256" key="1">
    <source>
        <dbReference type="ARBA" id="ARBA00023015"/>
    </source>
</evidence>
<accession>I3ZE00</accession>
<dbReference type="PANTHER" id="PTHR43537:SF24">
    <property type="entry name" value="GLUCONATE OPERON TRANSCRIPTIONAL REPRESSOR"/>
    <property type="match status" value="1"/>
</dbReference>
<keyword evidence="3" id="KW-0804">Transcription</keyword>
<dbReference type="GO" id="GO:0003677">
    <property type="term" value="F:DNA binding"/>
    <property type="evidence" value="ECO:0007669"/>
    <property type="project" value="UniProtKB-KW"/>
</dbReference>
<dbReference type="InterPro" id="IPR036388">
    <property type="entry name" value="WH-like_DNA-bd_sf"/>
</dbReference>
<keyword evidence="2" id="KW-0238">DNA-binding</keyword>
<evidence type="ECO:0000259" key="4">
    <source>
        <dbReference type="PROSITE" id="PS50949"/>
    </source>
</evidence>
<dbReference type="eggNOG" id="COG1802">
    <property type="taxonomic scope" value="Bacteria"/>
</dbReference>
<evidence type="ECO:0000256" key="3">
    <source>
        <dbReference type="ARBA" id="ARBA00023163"/>
    </source>
</evidence>
<dbReference type="InterPro" id="IPR008920">
    <property type="entry name" value="TF_FadR/GntR_C"/>
</dbReference>
<dbReference type="HOGENOM" id="CLU_017584_5_2_0"/>
<keyword evidence="6" id="KW-1185">Reference proteome</keyword>
<dbReference type="SMART" id="SM00345">
    <property type="entry name" value="HTH_GNTR"/>
    <property type="match status" value="1"/>
</dbReference>
<proteinExistence type="predicted"/>
<dbReference type="SMART" id="SM00895">
    <property type="entry name" value="FCD"/>
    <property type="match status" value="1"/>
</dbReference>